<sequence>MDHSLGDEPFFGGVELAVFGEWLGEGFVYAPKNTAVCAALPDVVICCTTNPLINHLSAKYNKHYALYTAEQNKHTVTRSEKQKFAEENKGTITTYLKSFKWPQSSKDAQSVARKIAKFVPNEDAYPPYTVPSRRTLLRSVVPSLFQSTKQQLKMEMCDDMRKNLHFINWTLCNRYFSNEIKTLKLLPNDRVTHCRMYSKVFFSKWEIPCTIPVYVVTDNAHDIGATVIPMAWNSVPCFVHTLQLSIHDAENMTPGVENVCKKDRKIVGHYSRSSTARHCLQQKKCQMGLVCVLDVIQDVETRWNSKYQVLKRLIVLKEEIAAKLASEPYCNIDSLPASE</sequence>
<accession>A0ABQ9G3Q2</accession>
<dbReference type="Proteomes" id="UP001159363">
    <property type="component" value="Chromosome 15"/>
</dbReference>
<dbReference type="EMBL" id="JARBHB010000016">
    <property type="protein sequence ID" value="KAJ8867098.1"/>
    <property type="molecule type" value="Genomic_DNA"/>
</dbReference>
<proteinExistence type="predicted"/>
<evidence type="ECO:0000313" key="2">
    <source>
        <dbReference type="Proteomes" id="UP001159363"/>
    </source>
</evidence>
<dbReference type="PANTHER" id="PTHR47241:SF1">
    <property type="entry name" value="BED-TYPE DOMAIN-CONTAINING PROTEIN"/>
    <property type="match status" value="1"/>
</dbReference>
<dbReference type="InterPro" id="IPR012337">
    <property type="entry name" value="RNaseH-like_sf"/>
</dbReference>
<organism evidence="1 2">
    <name type="scientific">Dryococelus australis</name>
    <dbReference type="NCBI Taxonomy" id="614101"/>
    <lineage>
        <taxon>Eukaryota</taxon>
        <taxon>Metazoa</taxon>
        <taxon>Ecdysozoa</taxon>
        <taxon>Arthropoda</taxon>
        <taxon>Hexapoda</taxon>
        <taxon>Insecta</taxon>
        <taxon>Pterygota</taxon>
        <taxon>Neoptera</taxon>
        <taxon>Polyneoptera</taxon>
        <taxon>Phasmatodea</taxon>
        <taxon>Verophasmatodea</taxon>
        <taxon>Anareolatae</taxon>
        <taxon>Phasmatidae</taxon>
        <taxon>Eurycanthinae</taxon>
        <taxon>Dryococelus</taxon>
    </lineage>
</organism>
<name>A0ABQ9G3Q2_9NEOP</name>
<gene>
    <name evidence="1" type="ORF">PR048_032960</name>
</gene>
<reference evidence="1 2" key="1">
    <citation type="submission" date="2023-02" db="EMBL/GenBank/DDBJ databases">
        <title>LHISI_Scaffold_Assembly.</title>
        <authorList>
            <person name="Stuart O.P."/>
            <person name="Cleave R."/>
            <person name="Magrath M.J.L."/>
            <person name="Mikheyev A.S."/>
        </authorList>
    </citation>
    <scope>NUCLEOTIDE SEQUENCE [LARGE SCALE GENOMIC DNA]</scope>
    <source>
        <strain evidence="1">Daus_M_001</strain>
        <tissue evidence="1">Leg muscle</tissue>
    </source>
</reference>
<evidence type="ECO:0008006" key="3">
    <source>
        <dbReference type="Google" id="ProtNLM"/>
    </source>
</evidence>
<protein>
    <recommendedName>
        <fullName evidence="3">MULE transposase domain-containing protein</fullName>
    </recommendedName>
</protein>
<comment type="caution">
    <text evidence="1">The sequence shown here is derived from an EMBL/GenBank/DDBJ whole genome shotgun (WGS) entry which is preliminary data.</text>
</comment>
<evidence type="ECO:0000313" key="1">
    <source>
        <dbReference type="EMBL" id="KAJ8867098.1"/>
    </source>
</evidence>
<dbReference type="SUPFAM" id="SSF53098">
    <property type="entry name" value="Ribonuclease H-like"/>
    <property type="match status" value="1"/>
</dbReference>
<dbReference type="InterPro" id="IPR052865">
    <property type="entry name" value="Zinc_finger_BED"/>
</dbReference>
<keyword evidence="2" id="KW-1185">Reference proteome</keyword>
<dbReference type="PANTHER" id="PTHR47241">
    <property type="entry name" value="FINGER PROTEIN, PUTATIVE-RELATED"/>
    <property type="match status" value="1"/>
</dbReference>